<organism evidence="1 2">
    <name type="scientific">Paenibacillus roseopurpureus</name>
    <dbReference type="NCBI Taxonomy" id="2918901"/>
    <lineage>
        <taxon>Bacteria</taxon>
        <taxon>Bacillati</taxon>
        <taxon>Bacillota</taxon>
        <taxon>Bacilli</taxon>
        <taxon>Bacillales</taxon>
        <taxon>Paenibacillaceae</taxon>
        <taxon>Paenibacillus</taxon>
    </lineage>
</organism>
<dbReference type="Proteomes" id="UP001304650">
    <property type="component" value="Chromosome"/>
</dbReference>
<dbReference type="EMBL" id="CP130319">
    <property type="protein sequence ID" value="WNR46871.1"/>
    <property type="molecule type" value="Genomic_DNA"/>
</dbReference>
<sequence length="57" mass="6788">MSQYRDVLQMSLTENIELFCESESAIPKIELLKEVEMILNNRNLDDWEMDTSVMLFM</sequence>
<dbReference type="RefSeq" id="WP_314805291.1">
    <property type="nucleotide sequence ID" value="NZ_CP130319.1"/>
</dbReference>
<evidence type="ECO:0000313" key="2">
    <source>
        <dbReference type="Proteomes" id="UP001304650"/>
    </source>
</evidence>
<gene>
    <name evidence="1" type="ORF">MJB10_12515</name>
</gene>
<accession>A0AA96LUS2</accession>
<reference evidence="1" key="1">
    <citation type="submission" date="2022-02" db="EMBL/GenBank/DDBJ databases">
        <title>Paenibacillus sp. MBLB1832 Whole Genome Shotgun Sequencing.</title>
        <authorList>
            <person name="Hwang C.Y."/>
            <person name="Cho E.-S."/>
            <person name="Seo M.-J."/>
        </authorList>
    </citation>
    <scope>NUCLEOTIDE SEQUENCE</scope>
    <source>
        <strain evidence="1">MBLB1832</strain>
    </source>
</reference>
<evidence type="ECO:0000313" key="1">
    <source>
        <dbReference type="EMBL" id="WNR46871.1"/>
    </source>
</evidence>
<name>A0AA96LUS2_9BACL</name>
<proteinExistence type="predicted"/>
<keyword evidence="2" id="KW-1185">Reference proteome</keyword>
<dbReference type="AlphaFoldDB" id="A0AA96LUS2"/>
<dbReference type="KEGG" id="proo:MJB10_12515"/>
<protein>
    <submittedName>
        <fullName evidence="1">Uncharacterized protein</fullName>
    </submittedName>
</protein>